<dbReference type="GO" id="GO:0007165">
    <property type="term" value="P:signal transduction"/>
    <property type="evidence" value="ECO:0007669"/>
    <property type="project" value="UniProtKB-KW"/>
</dbReference>
<name>A0A1W1ZQM5_9FIRM</name>
<keyword evidence="2" id="KW-1003">Cell membrane</keyword>
<accession>A0A1W1ZQM5</accession>
<feature type="transmembrane region" description="Helical" evidence="9">
    <location>
        <begin position="214"/>
        <end position="235"/>
    </location>
</feature>
<proteinExistence type="inferred from homology"/>
<dbReference type="Proteomes" id="UP000192738">
    <property type="component" value="Unassembled WGS sequence"/>
</dbReference>
<dbReference type="Pfam" id="PF00015">
    <property type="entry name" value="MCPsignal"/>
    <property type="match status" value="1"/>
</dbReference>
<feature type="transmembrane region" description="Helical" evidence="9">
    <location>
        <begin position="6"/>
        <end position="29"/>
    </location>
</feature>
<dbReference type="SMART" id="SM00304">
    <property type="entry name" value="HAMP"/>
    <property type="match status" value="1"/>
</dbReference>
<feature type="domain" description="Methyl-accepting transducer" evidence="10">
    <location>
        <begin position="306"/>
        <end position="542"/>
    </location>
</feature>
<dbReference type="PROSITE" id="PS50111">
    <property type="entry name" value="CHEMOTAXIS_TRANSDUC_2"/>
    <property type="match status" value="1"/>
</dbReference>
<dbReference type="CDD" id="cd11386">
    <property type="entry name" value="MCP_signal"/>
    <property type="match status" value="1"/>
</dbReference>
<keyword evidence="5 9" id="KW-0472">Membrane</keyword>
<evidence type="ECO:0000259" key="11">
    <source>
        <dbReference type="PROSITE" id="PS50885"/>
    </source>
</evidence>
<dbReference type="AlphaFoldDB" id="A0A1W1ZQM5"/>
<evidence type="ECO:0000256" key="9">
    <source>
        <dbReference type="SAM" id="Phobius"/>
    </source>
</evidence>
<dbReference type="RefSeq" id="WP_084574778.1">
    <property type="nucleotide sequence ID" value="NZ_CP155572.1"/>
</dbReference>
<dbReference type="InterPro" id="IPR003660">
    <property type="entry name" value="HAMP_dom"/>
</dbReference>
<keyword evidence="4 9" id="KW-1133">Transmembrane helix</keyword>
<dbReference type="PANTHER" id="PTHR32089">
    <property type="entry name" value="METHYL-ACCEPTING CHEMOTAXIS PROTEIN MCPB"/>
    <property type="match status" value="1"/>
</dbReference>
<evidence type="ECO:0000256" key="6">
    <source>
        <dbReference type="ARBA" id="ARBA00023224"/>
    </source>
</evidence>
<feature type="domain" description="HAMP" evidence="11">
    <location>
        <begin position="232"/>
        <end position="287"/>
    </location>
</feature>
<comment type="similarity">
    <text evidence="7">Belongs to the methyl-accepting chemotaxis (MCP) protein family.</text>
</comment>
<evidence type="ECO:0000256" key="4">
    <source>
        <dbReference type="ARBA" id="ARBA00022989"/>
    </source>
</evidence>
<keyword evidence="13" id="KW-1185">Reference proteome</keyword>
<evidence type="ECO:0000256" key="2">
    <source>
        <dbReference type="ARBA" id="ARBA00022475"/>
    </source>
</evidence>
<evidence type="ECO:0000256" key="5">
    <source>
        <dbReference type="ARBA" id="ARBA00023136"/>
    </source>
</evidence>
<dbReference type="Pfam" id="PF17200">
    <property type="entry name" value="sCache_2"/>
    <property type="match status" value="1"/>
</dbReference>
<dbReference type="PANTHER" id="PTHR32089:SF112">
    <property type="entry name" value="LYSOZYME-LIKE PROTEIN-RELATED"/>
    <property type="match status" value="1"/>
</dbReference>
<organism evidence="12 13">
    <name type="scientific">Sporomusa malonica</name>
    <dbReference type="NCBI Taxonomy" id="112901"/>
    <lineage>
        <taxon>Bacteria</taxon>
        <taxon>Bacillati</taxon>
        <taxon>Bacillota</taxon>
        <taxon>Negativicutes</taxon>
        <taxon>Selenomonadales</taxon>
        <taxon>Sporomusaceae</taxon>
        <taxon>Sporomusa</taxon>
    </lineage>
</organism>
<dbReference type="InterPro" id="IPR004089">
    <property type="entry name" value="MCPsignal_dom"/>
</dbReference>
<dbReference type="Gene3D" id="6.10.340.10">
    <property type="match status" value="1"/>
</dbReference>
<comment type="subcellular location">
    <subcellularLocation>
        <location evidence="1">Cell membrane</location>
        <topology evidence="1">Multi-pass membrane protein</topology>
    </subcellularLocation>
</comment>
<keyword evidence="6 8" id="KW-0807">Transducer</keyword>
<keyword evidence="3 9" id="KW-0812">Transmembrane</keyword>
<evidence type="ECO:0000256" key="8">
    <source>
        <dbReference type="PROSITE-ProRule" id="PRU00284"/>
    </source>
</evidence>
<dbReference type="Pfam" id="PF00672">
    <property type="entry name" value="HAMP"/>
    <property type="match status" value="1"/>
</dbReference>
<sequence>MDSIRTKVVAISCAIIFFVAAVLVGYNLYRMKQDAQSDIAIMRQTMMAQFERTLKLQVEGAVSIIESIYKEQQKGVLTEQEAKKKAADIVREIRYDNGNYLWIDTYEGFNIVLLGNKNYEGKVRWEFKDLKGNPVIQDLFNAAKNNGGGGFSNYWFPKPGQSEPLPKRGYVKMFEPYRWTIGTGAWFDSIDAAVLERQREYENAMAQAMMMQGIIGLVSLLLACGFAFVAVRSLINPLLHTQKAVVEMSTGNLTVSIDGNVLGRKDEIGHLATAISDMNGSLSKIITHVSQSADQIAAASQQFTASADQSAQAAYQVAASITDVAKGAEEQLAAADDTTGVVAEMSLSIKHMAANAGKVASRTAEAAVKARDGRQSVDKAVSQMSQIEQTVNSSAQVVARLGERSNEIGQIVDTISGIAGQTNLLALNAAIEAARAGEQGKGFAVVAEEVRKLAEQSQEAAKQIANLITEIRGDTDKAVIAMNDGTREVKMGASVVQVAGQAFQEIANTIAEVSTQVQEISTEIEQVEGVSRQIVNSVKKIDDLSKAVAGEAQTVSAATEEQSASMEEIASSSQALAKLAQDLQGAVGKFRV</sequence>
<dbReference type="EMBL" id="FWXI01000004">
    <property type="protein sequence ID" value="SMC50667.1"/>
    <property type="molecule type" value="Genomic_DNA"/>
</dbReference>
<dbReference type="InterPro" id="IPR033480">
    <property type="entry name" value="sCache_2"/>
</dbReference>
<dbReference type="Gene3D" id="3.30.450.20">
    <property type="entry name" value="PAS domain"/>
    <property type="match status" value="1"/>
</dbReference>
<reference evidence="12 13" key="1">
    <citation type="submission" date="2017-04" db="EMBL/GenBank/DDBJ databases">
        <authorList>
            <person name="Afonso C.L."/>
            <person name="Miller P.J."/>
            <person name="Scott M.A."/>
            <person name="Spackman E."/>
            <person name="Goraichik I."/>
            <person name="Dimitrov K.M."/>
            <person name="Suarez D.L."/>
            <person name="Swayne D.E."/>
        </authorList>
    </citation>
    <scope>NUCLEOTIDE SEQUENCE [LARGE SCALE GENOMIC DNA]</scope>
    <source>
        <strain evidence="12 13">DSM 5090</strain>
    </source>
</reference>
<dbReference type="PROSITE" id="PS50885">
    <property type="entry name" value="HAMP"/>
    <property type="match status" value="1"/>
</dbReference>
<dbReference type="Gene3D" id="1.10.287.950">
    <property type="entry name" value="Methyl-accepting chemotaxis protein"/>
    <property type="match status" value="1"/>
</dbReference>
<dbReference type="GO" id="GO:0006935">
    <property type="term" value="P:chemotaxis"/>
    <property type="evidence" value="ECO:0007669"/>
    <property type="project" value="UniProtKB-ARBA"/>
</dbReference>
<dbReference type="STRING" id="112901.SAMN04488500_104118"/>
<evidence type="ECO:0000256" key="3">
    <source>
        <dbReference type="ARBA" id="ARBA00022692"/>
    </source>
</evidence>
<evidence type="ECO:0000259" key="10">
    <source>
        <dbReference type="PROSITE" id="PS50111"/>
    </source>
</evidence>
<dbReference type="SUPFAM" id="SSF58104">
    <property type="entry name" value="Methyl-accepting chemotaxis protein (MCP) signaling domain"/>
    <property type="match status" value="1"/>
</dbReference>
<dbReference type="SMART" id="SM00283">
    <property type="entry name" value="MA"/>
    <property type="match status" value="1"/>
</dbReference>
<evidence type="ECO:0000256" key="7">
    <source>
        <dbReference type="ARBA" id="ARBA00029447"/>
    </source>
</evidence>
<dbReference type="FunFam" id="1.10.287.950:FF:000001">
    <property type="entry name" value="Methyl-accepting chemotaxis sensory transducer"/>
    <property type="match status" value="1"/>
</dbReference>
<dbReference type="CDD" id="cd06225">
    <property type="entry name" value="HAMP"/>
    <property type="match status" value="1"/>
</dbReference>
<evidence type="ECO:0000313" key="13">
    <source>
        <dbReference type="Proteomes" id="UP000192738"/>
    </source>
</evidence>
<gene>
    <name evidence="12" type="ORF">SAMN04488500_104118</name>
</gene>
<evidence type="ECO:0000313" key="12">
    <source>
        <dbReference type="EMBL" id="SMC50667.1"/>
    </source>
</evidence>
<dbReference type="SMART" id="SM01049">
    <property type="entry name" value="Cache_2"/>
    <property type="match status" value="1"/>
</dbReference>
<evidence type="ECO:0000256" key="1">
    <source>
        <dbReference type="ARBA" id="ARBA00004651"/>
    </source>
</evidence>
<protein>
    <submittedName>
        <fullName evidence="12">Methyl-accepting chemotaxis sensory transducer with Cache sensor</fullName>
    </submittedName>
</protein>
<dbReference type="GO" id="GO:0005886">
    <property type="term" value="C:plasma membrane"/>
    <property type="evidence" value="ECO:0007669"/>
    <property type="project" value="UniProtKB-SubCell"/>
</dbReference>